<dbReference type="InterPro" id="IPR017452">
    <property type="entry name" value="GPCR_Rhodpsn_7TM"/>
</dbReference>
<evidence type="ECO:0000256" key="9">
    <source>
        <dbReference type="SAM" id="Phobius"/>
    </source>
</evidence>
<keyword evidence="6 9" id="KW-0472">Membrane</keyword>
<feature type="transmembrane region" description="Helical" evidence="9">
    <location>
        <begin position="151"/>
        <end position="174"/>
    </location>
</feature>
<feature type="domain" description="G-protein coupled receptors family 1 profile" evidence="10">
    <location>
        <begin position="48"/>
        <end position="90"/>
    </location>
</feature>
<evidence type="ECO:0000256" key="4">
    <source>
        <dbReference type="ARBA" id="ARBA00022989"/>
    </source>
</evidence>
<comment type="caution">
    <text evidence="11">The sequence shown here is derived from an EMBL/GenBank/DDBJ whole genome shotgun (WGS) entry which is preliminary data.</text>
</comment>
<evidence type="ECO:0000256" key="6">
    <source>
        <dbReference type="ARBA" id="ARBA00023136"/>
    </source>
</evidence>
<keyword evidence="2" id="KW-1003">Cell membrane</keyword>
<keyword evidence="7 11" id="KW-0675">Receptor</keyword>
<name>A0AAV4J4Y5_9GAST</name>
<reference evidence="11 12" key="1">
    <citation type="journal article" date="2021" name="Elife">
        <title>Chloroplast acquisition without the gene transfer in kleptoplastic sea slugs, Plakobranchus ocellatus.</title>
        <authorList>
            <person name="Maeda T."/>
            <person name="Takahashi S."/>
            <person name="Yoshida T."/>
            <person name="Shimamura S."/>
            <person name="Takaki Y."/>
            <person name="Nagai Y."/>
            <person name="Toyoda A."/>
            <person name="Suzuki Y."/>
            <person name="Arimoto A."/>
            <person name="Ishii H."/>
            <person name="Satoh N."/>
            <person name="Nishiyama T."/>
            <person name="Hasebe M."/>
            <person name="Maruyama T."/>
            <person name="Minagawa J."/>
            <person name="Obokata J."/>
            <person name="Shigenobu S."/>
        </authorList>
    </citation>
    <scope>NUCLEOTIDE SEQUENCE [LARGE SCALE GENOMIC DNA]</scope>
</reference>
<dbReference type="PANTHER" id="PTHR22752:SF14">
    <property type="entry name" value="G-PROTEIN COUPLED RECEPTORS FAMILY 1 PROFILE DOMAIN-CONTAINING PROTEIN"/>
    <property type="match status" value="1"/>
</dbReference>
<keyword evidence="8" id="KW-0807">Transducer</keyword>
<evidence type="ECO:0000313" key="12">
    <source>
        <dbReference type="Proteomes" id="UP000762676"/>
    </source>
</evidence>
<keyword evidence="5" id="KW-0297">G-protein coupled receptor</keyword>
<feature type="transmembrane region" description="Helical" evidence="9">
    <location>
        <begin position="32"/>
        <end position="57"/>
    </location>
</feature>
<dbReference type="GO" id="GO:0004930">
    <property type="term" value="F:G protein-coupled receptor activity"/>
    <property type="evidence" value="ECO:0007669"/>
    <property type="project" value="UniProtKB-KW"/>
</dbReference>
<keyword evidence="4 9" id="KW-1133">Transmembrane helix</keyword>
<evidence type="ECO:0000256" key="7">
    <source>
        <dbReference type="ARBA" id="ARBA00023170"/>
    </source>
</evidence>
<protein>
    <submittedName>
        <fullName evidence="11">Melatonin receptor type 1B</fullName>
    </submittedName>
</protein>
<dbReference type="PRINTS" id="PR00237">
    <property type="entry name" value="GPCRRHODOPSN"/>
</dbReference>
<organism evidence="11 12">
    <name type="scientific">Elysia marginata</name>
    <dbReference type="NCBI Taxonomy" id="1093978"/>
    <lineage>
        <taxon>Eukaryota</taxon>
        <taxon>Metazoa</taxon>
        <taxon>Spiralia</taxon>
        <taxon>Lophotrochozoa</taxon>
        <taxon>Mollusca</taxon>
        <taxon>Gastropoda</taxon>
        <taxon>Heterobranchia</taxon>
        <taxon>Euthyneura</taxon>
        <taxon>Panpulmonata</taxon>
        <taxon>Sacoglossa</taxon>
        <taxon>Placobranchoidea</taxon>
        <taxon>Plakobranchidae</taxon>
        <taxon>Elysia</taxon>
    </lineage>
</organism>
<feature type="transmembrane region" description="Helical" evidence="9">
    <location>
        <begin position="69"/>
        <end position="90"/>
    </location>
</feature>
<dbReference type="Proteomes" id="UP000762676">
    <property type="component" value="Unassembled WGS sequence"/>
</dbReference>
<keyword evidence="12" id="KW-1185">Reference proteome</keyword>
<sequence>MSYSNTTLSASLPIHNASDEYVGDNIPQPAKAFFIVLGVFLMISGTLGNILVFVTLFKCPSLHSLHYVYVANLAVADFVIEAYSSPFVMYDLILGHHPVINQYVTRNLTLSMLVLVWVISAAVAAGPLFGWGRYGYDAKTHYCGYDRTASISYTVLIAVGTIGVPATAVCYFNYSIFR</sequence>
<keyword evidence="3 9" id="KW-0812">Transmembrane</keyword>
<dbReference type="AlphaFoldDB" id="A0AAV4J4Y5"/>
<evidence type="ECO:0000256" key="1">
    <source>
        <dbReference type="ARBA" id="ARBA00004651"/>
    </source>
</evidence>
<dbReference type="EMBL" id="BMAT01009884">
    <property type="protein sequence ID" value="GFS15711.1"/>
    <property type="molecule type" value="Genomic_DNA"/>
</dbReference>
<evidence type="ECO:0000256" key="3">
    <source>
        <dbReference type="ARBA" id="ARBA00022692"/>
    </source>
</evidence>
<evidence type="ECO:0000256" key="8">
    <source>
        <dbReference type="ARBA" id="ARBA00023224"/>
    </source>
</evidence>
<evidence type="ECO:0000313" key="11">
    <source>
        <dbReference type="EMBL" id="GFS15711.1"/>
    </source>
</evidence>
<dbReference type="SUPFAM" id="SSF81321">
    <property type="entry name" value="Family A G protein-coupled receptor-like"/>
    <property type="match status" value="1"/>
</dbReference>
<evidence type="ECO:0000259" key="10">
    <source>
        <dbReference type="PROSITE" id="PS50262"/>
    </source>
</evidence>
<comment type="subcellular location">
    <subcellularLocation>
        <location evidence="1">Cell membrane</location>
        <topology evidence="1">Multi-pass membrane protein</topology>
    </subcellularLocation>
</comment>
<dbReference type="PROSITE" id="PS50262">
    <property type="entry name" value="G_PROTEIN_RECEP_F1_2"/>
    <property type="match status" value="1"/>
</dbReference>
<dbReference type="PANTHER" id="PTHR22752">
    <property type="entry name" value="G PROTEIN-COUPLED RECEPTOR"/>
    <property type="match status" value="1"/>
</dbReference>
<feature type="transmembrane region" description="Helical" evidence="9">
    <location>
        <begin position="110"/>
        <end position="131"/>
    </location>
</feature>
<proteinExistence type="predicted"/>
<accession>A0AAV4J4Y5</accession>
<dbReference type="GO" id="GO:0005886">
    <property type="term" value="C:plasma membrane"/>
    <property type="evidence" value="ECO:0007669"/>
    <property type="project" value="UniProtKB-SubCell"/>
</dbReference>
<dbReference type="InterPro" id="IPR000276">
    <property type="entry name" value="GPCR_Rhodpsn"/>
</dbReference>
<dbReference type="Gene3D" id="1.20.1070.10">
    <property type="entry name" value="Rhodopsin 7-helix transmembrane proteins"/>
    <property type="match status" value="2"/>
</dbReference>
<gene>
    <name evidence="11" type="ORF">ElyMa_004939800</name>
</gene>
<dbReference type="CDD" id="cd00637">
    <property type="entry name" value="7tm_classA_rhodopsin-like"/>
    <property type="match status" value="1"/>
</dbReference>
<evidence type="ECO:0000256" key="2">
    <source>
        <dbReference type="ARBA" id="ARBA00022475"/>
    </source>
</evidence>
<evidence type="ECO:0000256" key="5">
    <source>
        <dbReference type="ARBA" id="ARBA00023040"/>
    </source>
</evidence>